<dbReference type="SUPFAM" id="SSF56801">
    <property type="entry name" value="Acetyl-CoA synthetase-like"/>
    <property type="match status" value="1"/>
</dbReference>
<dbReference type="Pfam" id="PF00501">
    <property type="entry name" value="AMP-binding"/>
    <property type="match status" value="1"/>
</dbReference>
<feature type="domain" description="AMP-binding enzyme C-terminal" evidence="8">
    <location>
        <begin position="444"/>
        <end position="517"/>
    </location>
</feature>
<evidence type="ECO:0000259" key="7">
    <source>
        <dbReference type="Pfam" id="PF00501"/>
    </source>
</evidence>
<protein>
    <recommendedName>
        <fullName evidence="5">Long-chain-fatty-acid--CoA ligase</fullName>
        <ecNumber evidence="4">6.2.1.3</ecNumber>
    </recommendedName>
    <alternativeName>
        <fullName evidence="6">Long-chain acyl-CoA synthetase</fullName>
    </alternativeName>
</protein>
<evidence type="ECO:0000313" key="9">
    <source>
        <dbReference type="EMBL" id="NDY83788.1"/>
    </source>
</evidence>
<dbReference type="EC" id="6.2.1.3" evidence="4"/>
<feature type="domain" description="AMP-dependent synthetase/ligase" evidence="7">
    <location>
        <begin position="13"/>
        <end position="393"/>
    </location>
</feature>
<keyword evidence="3" id="KW-0436">Ligase</keyword>
<dbReference type="InterPro" id="IPR025110">
    <property type="entry name" value="AMP-bd_C"/>
</dbReference>
<comment type="caution">
    <text evidence="9">The sequence shown here is derived from an EMBL/GenBank/DDBJ whole genome shotgun (WGS) entry which is preliminary data.</text>
</comment>
<dbReference type="AlphaFoldDB" id="A0A6B2R142"/>
<dbReference type="PANTHER" id="PTHR43767">
    <property type="entry name" value="LONG-CHAIN-FATTY-ACID--COA LIGASE"/>
    <property type="match status" value="1"/>
</dbReference>
<evidence type="ECO:0000256" key="6">
    <source>
        <dbReference type="ARBA" id="ARBA00042773"/>
    </source>
</evidence>
<dbReference type="Gene3D" id="3.30.300.30">
    <property type="match status" value="1"/>
</dbReference>
<proteinExistence type="predicted"/>
<dbReference type="Gene3D" id="3.40.50.12780">
    <property type="entry name" value="N-terminal domain of ligase-like"/>
    <property type="match status" value="1"/>
</dbReference>
<dbReference type="InterPro" id="IPR000873">
    <property type="entry name" value="AMP-dep_synth/lig_dom"/>
</dbReference>
<organism evidence="9">
    <name type="scientific">Sheuella amnicola</name>
    <dbReference type="NCBI Taxonomy" id="2707330"/>
    <lineage>
        <taxon>Bacteria</taxon>
        <taxon>Pseudomonadati</taxon>
        <taxon>Pseudomonadota</taxon>
        <taxon>Betaproteobacteria</taxon>
        <taxon>Burkholderiales</taxon>
        <taxon>Alcaligenaceae</taxon>
        <taxon>Sheuella</taxon>
    </lineage>
</organism>
<evidence type="ECO:0000256" key="4">
    <source>
        <dbReference type="ARBA" id="ARBA00026121"/>
    </source>
</evidence>
<dbReference type="GO" id="GO:0016020">
    <property type="term" value="C:membrane"/>
    <property type="evidence" value="ECO:0007669"/>
    <property type="project" value="UniProtKB-SubCell"/>
</dbReference>
<evidence type="ECO:0000256" key="3">
    <source>
        <dbReference type="ARBA" id="ARBA00022598"/>
    </source>
</evidence>
<dbReference type="Pfam" id="PF13193">
    <property type="entry name" value="AMP-binding_C"/>
    <property type="match status" value="1"/>
</dbReference>
<evidence type="ECO:0000256" key="1">
    <source>
        <dbReference type="ARBA" id="ARBA00004170"/>
    </source>
</evidence>
<dbReference type="RefSeq" id="WP_163655342.1">
    <property type="nucleotide sequence ID" value="NZ_JAAGRN010000007.1"/>
</dbReference>
<gene>
    <name evidence="9" type="ORF">G3I67_11135</name>
</gene>
<evidence type="ECO:0000256" key="5">
    <source>
        <dbReference type="ARBA" id="ARBA00039545"/>
    </source>
</evidence>
<dbReference type="EMBL" id="JAAGRN010000007">
    <property type="protein sequence ID" value="NDY83788.1"/>
    <property type="molecule type" value="Genomic_DNA"/>
</dbReference>
<dbReference type="InterPro" id="IPR050237">
    <property type="entry name" value="ATP-dep_AMP-bd_enzyme"/>
</dbReference>
<evidence type="ECO:0000256" key="2">
    <source>
        <dbReference type="ARBA" id="ARBA00005005"/>
    </source>
</evidence>
<reference evidence="9" key="1">
    <citation type="submission" date="2020-02" db="EMBL/GenBank/DDBJ databases">
        <authorList>
            <person name="Chen W.-M."/>
        </authorList>
    </citation>
    <scope>NUCLEOTIDE SEQUENCE</scope>
    <source>
        <strain evidence="9">NBD-18</strain>
    </source>
</reference>
<dbReference type="GO" id="GO:0004467">
    <property type="term" value="F:long-chain fatty acid-CoA ligase activity"/>
    <property type="evidence" value="ECO:0007669"/>
    <property type="project" value="UniProtKB-EC"/>
</dbReference>
<comment type="subcellular location">
    <subcellularLocation>
        <location evidence="1">Membrane</location>
        <topology evidence="1">Peripheral membrane protein</topology>
    </subcellularLocation>
</comment>
<comment type="pathway">
    <text evidence="2">Lipid metabolism; fatty acid beta-oxidation.</text>
</comment>
<dbReference type="InterPro" id="IPR042099">
    <property type="entry name" value="ANL_N_sf"/>
</dbReference>
<accession>A0A6B2R142</accession>
<dbReference type="PANTHER" id="PTHR43767:SF8">
    <property type="entry name" value="LONG-CHAIN-FATTY-ACID--COA LIGASE"/>
    <property type="match status" value="1"/>
</dbReference>
<name>A0A6B2R142_9BURK</name>
<dbReference type="InterPro" id="IPR045851">
    <property type="entry name" value="AMP-bd_C_sf"/>
</dbReference>
<sequence length="543" mass="59941">MSQVSSLYSIYQSHLERSPDQTMLIENDQIVSYRNFHDQVINCAQWLSEQGIRSGDRVAVWLVNRTDWLVLLFALARLGATLVAVNTKYRSHELHYILSNSQASTLILQLNFLKIDFAQIVADVDAQSLPHLQKIFIVDADTDTPSSLLGRKTIAMPTGVTEKKSDTLELPDLDVDSAAIFFTTSGTTKGPKLVMHSQRTLSTHAEHVATSYELAHADNKLIAGLPFCGVFGLNSALAAIKAGIPVVIMDFFDVATATELIRRHKVTHIFGSDEMLRLFVQQVAKIGNPAVPFPSLKLFGFASFSPRYVDLANELIPRGFPMRGLYGSSEVHALFSLQKADLPIEERAQGGGYPAARSLAHIRARDPDTNEICAPGVTGAIEIKSPTLFRGYFNNPNATADAFTDDGYFKTGDMGFLREDGSFVYQSRMGDTMRIGGFLVDPSEIEHVLAEQPEIRSAQVVGVEIDGKLRPVAFVIKKTTDTPSVTHILNNVSKQLAKFKVPARLWFVDEFPATASANGLKFQRVKLRDMALEKLKQESLSHA</sequence>
<evidence type="ECO:0000259" key="8">
    <source>
        <dbReference type="Pfam" id="PF13193"/>
    </source>
</evidence>